<dbReference type="PANTHER" id="PTHR36456">
    <property type="entry name" value="UPF0232 PROTEIN SCO3875"/>
    <property type="match status" value="1"/>
</dbReference>
<gene>
    <name evidence="2" type="ORF">GCM10023167_01200</name>
</gene>
<name>A0ABP8J089_9MICO</name>
<evidence type="ECO:0008006" key="4">
    <source>
        <dbReference type="Google" id="ProtNLM"/>
    </source>
</evidence>
<dbReference type="InterPro" id="IPR007922">
    <property type="entry name" value="DciA-like"/>
</dbReference>
<dbReference type="RefSeq" id="WP_295689088.1">
    <property type="nucleotide sequence ID" value="NZ_BAABGL010000002.1"/>
</dbReference>
<sequence length="172" mass="18965">MSTESGDLSAVPAAALEALDRIRRMADSDFRPLFRSTRTRGGPVEPVYTGSKADPRDPQPLRAGLGRIAREHGWSTSLEVGTVLGRWPELVGPDVAAHCTVEKFEPPVLVVRASSTTWATQLRIMTTLLLDRFERELGSRVVEELTVLGPTQRSWKRGRRSVAGRGPRDTYG</sequence>
<keyword evidence="3" id="KW-1185">Reference proteome</keyword>
<evidence type="ECO:0000313" key="3">
    <source>
        <dbReference type="Proteomes" id="UP001500642"/>
    </source>
</evidence>
<dbReference type="PANTHER" id="PTHR36456:SF1">
    <property type="entry name" value="UPF0232 PROTEIN SCO3875"/>
    <property type="match status" value="1"/>
</dbReference>
<dbReference type="Pfam" id="PF05258">
    <property type="entry name" value="DciA"/>
    <property type="match status" value="1"/>
</dbReference>
<protein>
    <recommendedName>
        <fullName evidence="4">DUF721 domain-containing protein</fullName>
    </recommendedName>
</protein>
<dbReference type="EMBL" id="BAABGL010000002">
    <property type="protein sequence ID" value="GAA4382586.1"/>
    <property type="molecule type" value="Genomic_DNA"/>
</dbReference>
<dbReference type="Proteomes" id="UP001500642">
    <property type="component" value="Unassembled WGS sequence"/>
</dbReference>
<accession>A0ABP8J089</accession>
<evidence type="ECO:0000313" key="2">
    <source>
        <dbReference type="EMBL" id="GAA4382586.1"/>
    </source>
</evidence>
<proteinExistence type="predicted"/>
<reference evidence="3" key="1">
    <citation type="journal article" date="2019" name="Int. J. Syst. Evol. Microbiol.">
        <title>The Global Catalogue of Microorganisms (GCM) 10K type strain sequencing project: providing services to taxonomists for standard genome sequencing and annotation.</title>
        <authorList>
            <consortium name="The Broad Institute Genomics Platform"/>
            <consortium name="The Broad Institute Genome Sequencing Center for Infectious Disease"/>
            <person name="Wu L."/>
            <person name="Ma J."/>
        </authorList>
    </citation>
    <scope>NUCLEOTIDE SEQUENCE [LARGE SCALE GENOMIC DNA]</scope>
    <source>
        <strain evidence="3">JCM 17808</strain>
    </source>
</reference>
<organism evidence="2 3">
    <name type="scientific">Brevibacterium pityocampae</name>
    <dbReference type="NCBI Taxonomy" id="506594"/>
    <lineage>
        <taxon>Bacteria</taxon>
        <taxon>Bacillati</taxon>
        <taxon>Actinomycetota</taxon>
        <taxon>Actinomycetes</taxon>
        <taxon>Micrococcales</taxon>
        <taxon>Brevibacteriaceae</taxon>
        <taxon>Brevibacterium</taxon>
    </lineage>
</organism>
<feature type="region of interest" description="Disordered" evidence="1">
    <location>
        <begin position="34"/>
        <end position="58"/>
    </location>
</feature>
<evidence type="ECO:0000256" key="1">
    <source>
        <dbReference type="SAM" id="MobiDB-lite"/>
    </source>
</evidence>
<comment type="caution">
    <text evidence="2">The sequence shown here is derived from an EMBL/GenBank/DDBJ whole genome shotgun (WGS) entry which is preliminary data.</text>
</comment>